<dbReference type="RefSeq" id="XP_011314307.1">
    <property type="nucleotide sequence ID" value="XM_011316005.1"/>
</dbReference>
<feature type="transmembrane region" description="Helical" evidence="1">
    <location>
        <begin position="48"/>
        <end position="65"/>
    </location>
</feature>
<gene>
    <name evidence="3" type="primary">LOC105273515</name>
</gene>
<evidence type="ECO:0000313" key="3">
    <source>
        <dbReference type="RefSeq" id="XP_011314307.1"/>
    </source>
</evidence>
<organism evidence="2 3">
    <name type="scientific">Fopius arisanus</name>
    <dbReference type="NCBI Taxonomy" id="64838"/>
    <lineage>
        <taxon>Eukaryota</taxon>
        <taxon>Metazoa</taxon>
        <taxon>Ecdysozoa</taxon>
        <taxon>Arthropoda</taxon>
        <taxon>Hexapoda</taxon>
        <taxon>Insecta</taxon>
        <taxon>Pterygota</taxon>
        <taxon>Neoptera</taxon>
        <taxon>Endopterygota</taxon>
        <taxon>Hymenoptera</taxon>
        <taxon>Apocrita</taxon>
        <taxon>Ichneumonoidea</taxon>
        <taxon>Braconidae</taxon>
        <taxon>Opiinae</taxon>
        <taxon>Fopius</taxon>
    </lineage>
</organism>
<dbReference type="GeneID" id="105273515"/>
<evidence type="ECO:0000256" key="1">
    <source>
        <dbReference type="SAM" id="Phobius"/>
    </source>
</evidence>
<feature type="transmembrane region" description="Helical" evidence="1">
    <location>
        <begin position="77"/>
        <end position="100"/>
    </location>
</feature>
<name>A0A9R1UB80_9HYME</name>
<protein>
    <submittedName>
        <fullName evidence="3">Uncharacterized protein isoform X1</fullName>
    </submittedName>
</protein>
<keyword evidence="1" id="KW-1133">Transmembrane helix</keyword>
<keyword evidence="1" id="KW-0812">Transmembrane</keyword>
<dbReference type="OrthoDB" id="7658983at2759"/>
<keyword evidence="2" id="KW-1185">Reference proteome</keyword>
<dbReference type="KEGG" id="fas:105273515"/>
<reference evidence="3" key="1">
    <citation type="submission" date="2025-08" db="UniProtKB">
        <authorList>
            <consortium name="RefSeq"/>
        </authorList>
    </citation>
    <scope>IDENTIFICATION</scope>
    <source>
        <strain evidence="3">USDA-PBARC FA_bdor</strain>
        <tissue evidence="3">Whole organism</tissue>
    </source>
</reference>
<keyword evidence="1" id="KW-0472">Membrane</keyword>
<proteinExistence type="predicted"/>
<evidence type="ECO:0000313" key="2">
    <source>
        <dbReference type="Proteomes" id="UP000694866"/>
    </source>
</evidence>
<dbReference type="AlphaFoldDB" id="A0A9R1UB80"/>
<accession>A0A9R1UB80</accession>
<dbReference type="Proteomes" id="UP000694866">
    <property type="component" value="Unplaced"/>
</dbReference>
<sequence>MDAVKDCIECINTHWIAMVSAGMYVHIRQICIIGLCFENENLLPFQPTYTSLFFTFSVLSLLAEFKPWPSSLKEPPVLLLYIYEMLVAALVTNLSTRAIWMPIISSLWCLTQESSKFLYWVNSQASLDSDSPVTQAANYLTQEDAVTHMSLCMSILSFVWMLDATESLDAILEIWAKVETKVSRLFRKCLRKRRIGFEEPEVTDWFFYDAAPHSISQSSTDS</sequence>